<dbReference type="AlphaFoldDB" id="A0A928Z311"/>
<dbReference type="PANTHER" id="PTHR12526:SF510">
    <property type="entry name" value="D-INOSITOL 3-PHOSPHATE GLYCOSYLTRANSFERASE"/>
    <property type="match status" value="1"/>
</dbReference>
<sequence length="393" mass="43879">MKKLLIITTIPESLEAFFLHFARHFQRLGWQVDGMANKASQHPDCIDAFNRVWDIEISRNPLALSNFLTAPKQIRQAYLAEQYDLVLMSTPTASFIGRYALNQFRRQGRVKVIYTAQGFHFYKGASWLRNLAFLSLEKIAAPWTDYIVTVNQEDEQSARQHQLAAATKIRRIPGTGVDLDRFSRGRIKPHEIAAVRLEMGIPQDVPMLLSLAEFIPRKRHWDVLRAFALVPQSTAHLVLAGDGPLEGAMRQLADQLGIGDRVHFIGFRRDAPRLIQAATATILMSAQEGLPNCVMESMYLNVPVIGSNIRGTQDLLQQGCGLLVEVGDVATLSQAMYRVMTQPDLRQQIAQQAQARLGAYDRANVLATYEALYNEALNDQSNLGGAAAIPSLN</sequence>
<name>A0A928Z311_9CYAN</name>
<dbReference type="Gene3D" id="3.40.50.2000">
    <property type="entry name" value="Glycogen Phosphorylase B"/>
    <property type="match status" value="2"/>
</dbReference>
<dbReference type="Pfam" id="PF13439">
    <property type="entry name" value="Glyco_transf_4"/>
    <property type="match status" value="1"/>
</dbReference>
<evidence type="ECO:0000256" key="2">
    <source>
        <dbReference type="ARBA" id="ARBA00022679"/>
    </source>
</evidence>
<evidence type="ECO:0000313" key="5">
    <source>
        <dbReference type="EMBL" id="MBE9028698.1"/>
    </source>
</evidence>
<dbReference type="SUPFAM" id="SSF53756">
    <property type="entry name" value="UDP-Glycosyltransferase/glycogen phosphorylase"/>
    <property type="match status" value="1"/>
</dbReference>
<dbReference type="InterPro" id="IPR028098">
    <property type="entry name" value="Glyco_trans_4-like_N"/>
</dbReference>
<dbReference type="EMBL" id="JADEXQ010000006">
    <property type="protein sequence ID" value="MBE9028698.1"/>
    <property type="molecule type" value="Genomic_DNA"/>
</dbReference>
<organism evidence="5 6">
    <name type="scientific">Romeriopsis navalis LEGE 11480</name>
    <dbReference type="NCBI Taxonomy" id="2777977"/>
    <lineage>
        <taxon>Bacteria</taxon>
        <taxon>Bacillati</taxon>
        <taxon>Cyanobacteriota</taxon>
        <taxon>Cyanophyceae</taxon>
        <taxon>Leptolyngbyales</taxon>
        <taxon>Leptolyngbyaceae</taxon>
        <taxon>Romeriopsis</taxon>
        <taxon>Romeriopsis navalis</taxon>
    </lineage>
</organism>
<protein>
    <submittedName>
        <fullName evidence="5">Glycosyltransferase</fullName>
    </submittedName>
</protein>
<evidence type="ECO:0000256" key="1">
    <source>
        <dbReference type="ARBA" id="ARBA00022676"/>
    </source>
</evidence>
<dbReference type="PANTHER" id="PTHR12526">
    <property type="entry name" value="GLYCOSYLTRANSFERASE"/>
    <property type="match status" value="1"/>
</dbReference>
<gene>
    <name evidence="5" type="ORF">IQ266_02860</name>
</gene>
<evidence type="ECO:0000259" key="3">
    <source>
        <dbReference type="Pfam" id="PF00534"/>
    </source>
</evidence>
<keyword evidence="1" id="KW-0328">Glycosyltransferase</keyword>
<feature type="domain" description="Glycosyl transferase family 1" evidence="3">
    <location>
        <begin position="200"/>
        <end position="355"/>
    </location>
</feature>
<dbReference type="RefSeq" id="WP_264323521.1">
    <property type="nucleotide sequence ID" value="NZ_JADEXQ010000006.1"/>
</dbReference>
<keyword evidence="6" id="KW-1185">Reference proteome</keyword>
<accession>A0A928Z311</accession>
<evidence type="ECO:0000259" key="4">
    <source>
        <dbReference type="Pfam" id="PF13439"/>
    </source>
</evidence>
<keyword evidence="2" id="KW-0808">Transferase</keyword>
<comment type="caution">
    <text evidence="5">The sequence shown here is derived from an EMBL/GenBank/DDBJ whole genome shotgun (WGS) entry which is preliminary data.</text>
</comment>
<proteinExistence type="predicted"/>
<evidence type="ECO:0000313" key="6">
    <source>
        <dbReference type="Proteomes" id="UP000625316"/>
    </source>
</evidence>
<dbReference type="Pfam" id="PF00534">
    <property type="entry name" value="Glycos_transf_1"/>
    <property type="match status" value="1"/>
</dbReference>
<dbReference type="GO" id="GO:0016757">
    <property type="term" value="F:glycosyltransferase activity"/>
    <property type="evidence" value="ECO:0007669"/>
    <property type="project" value="UniProtKB-KW"/>
</dbReference>
<feature type="domain" description="Glycosyltransferase subfamily 4-like N-terminal" evidence="4">
    <location>
        <begin position="15"/>
        <end position="181"/>
    </location>
</feature>
<reference evidence="5" key="1">
    <citation type="submission" date="2020-10" db="EMBL/GenBank/DDBJ databases">
        <authorList>
            <person name="Castelo-Branco R."/>
            <person name="Eusebio N."/>
            <person name="Adriana R."/>
            <person name="Vieira A."/>
            <person name="Brugerolle De Fraissinette N."/>
            <person name="Rezende De Castro R."/>
            <person name="Schneider M.P."/>
            <person name="Vasconcelos V."/>
            <person name="Leao P.N."/>
        </authorList>
    </citation>
    <scope>NUCLEOTIDE SEQUENCE</scope>
    <source>
        <strain evidence="5">LEGE 11480</strain>
    </source>
</reference>
<dbReference type="InterPro" id="IPR001296">
    <property type="entry name" value="Glyco_trans_1"/>
</dbReference>
<dbReference type="Proteomes" id="UP000625316">
    <property type="component" value="Unassembled WGS sequence"/>
</dbReference>